<gene>
    <name evidence="5" type="ORF">K3177_01235</name>
</gene>
<reference evidence="5 6" key="1">
    <citation type="submission" date="2021-08" db="EMBL/GenBank/DDBJ databases">
        <title>Comparative Genomics Analysis of the Genus Qipengyuania Reveals Extensive Genetic Diversity and Metabolic Versatility, Including the Description of Fifteen Novel Species.</title>
        <authorList>
            <person name="Liu Y."/>
        </authorList>
    </citation>
    <scope>NUCLEOTIDE SEQUENCE [LARGE SCALE GENOMIC DNA]</scope>
    <source>
        <strain evidence="5 6">GH25</strain>
    </source>
</reference>
<accession>A0ABS7JAS9</accession>
<dbReference type="GO" id="GO:0016746">
    <property type="term" value="F:acyltransferase activity"/>
    <property type="evidence" value="ECO:0007669"/>
    <property type="project" value="UniProtKB-KW"/>
</dbReference>
<protein>
    <submittedName>
        <fullName evidence="5">1-acyl-sn-glycerol-3-phosphate acyltransferase</fullName>
    </submittedName>
</protein>
<evidence type="ECO:0000256" key="3">
    <source>
        <dbReference type="ARBA" id="ARBA00023315"/>
    </source>
</evidence>
<dbReference type="Pfam" id="PF01553">
    <property type="entry name" value="Acyltransferase"/>
    <property type="match status" value="1"/>
</dbReference>
<dbReference type="SUPFAM" id="SSF69593">
    <property type="entry name" value="Glycerol-3-phosphate (1)-acyltransferase"/>
    <property type="match status" value="1"/>
</dbReference>
<evidence type="ECO:0000313" key="5">
    <source>
        <dbReference type="EMBL" id="MBX7487126.1"/>
    </source>
</evidence>
<dbReference type="EMBL" id="JAIGNQ010000001">
    <property type="protein sequence ID" value="MBX7487126.1"/>
    <property type="molecule type" value="Genomic_DNA"/>
</dbReference>
<keyword evidence="6" id="KW-1185">Reference proteome</keyword>
<keyword evidence="3 5" id="KW-0012">Acyltransferase</keyword>
<feature type="domain" description="Phospholipid/glycerol acyltransferase" evidence="4">
    <location>
        <begin position="42"/>
        <end position="154"/>
    </location>
</feature>
<evidence type="ECO:0000256" key="2">
    <source>
        <dbReference type="ARBA" id="ARBA00022679"/>
    </source>
</evidence>
<organism evidence="5 6">
    <name type="scientific">Qipengyuania pacifica</name>
    <dbReference type="NCBI Taxonomy" id="2860199"/>
    <lineage>
        <taxon>Bacteria</taxon>
        <taxon>Pseudomonadati</taxon>
        <taxon>Pseudomonadota</taxon>
        <taxon>Alphaproteobacteria</taxon>
        <taxon>Sphingomonadales</taxon>
        <taxon>Erythrobacteraceae</taxon>
        <taxon>Qipengyuania</taxon>
    </lineage>
</organism>
<keyword evidence="2" id="KW-0808">Transferase</keyword>
<comment type="caution">
    <text evidence="5">The sequence shown here is derived from an EMBL/GenBank/DDBJ whole genome shotgun (WGS) entry which is preliminary data.</text>
</comment>
<dbReference type="RefSeq" id="WP_221596485.1">
    <property type="nucleotide sequence ID" value="NZ_JAIGNQ010000001.1"/>
</dbReference>
<dbReference type="InterPro" id="IPR002123">
    <property type="entry name" value="Plipid/glycerol_acylTrfase"/>
</dbReference>
<evidence type="ECO:0000256" key="1">
    <source>
        <dbReference type="ARBA" id="ARBA00005189"/>
    </source>
</evidence>
<dbReference type="Proteomes" id="UP000776651">
    <property type="component" value="Unassembled WGS sequence"/>
</dbReference>
<proteinExistence type="predicted"/>
<evidence type="ECO:0000259" key="4">
    <source>
        <dbReference type="SMART" id="SM00563"/>
    </source>
</evidence>
<dbReference type="PANTHER" id="PTHR10434">
    <property type="entry name" value="1-ACYL-SN-GLYCEROL-3-PHOSPHATE ACYLTRANSFERASE"/>
    <property type="match status" value="1"/>
</dbReference>
<name>A0ABS7JAS9_9SPHN</name>
<dbReference type="PANTHER" id="PTHR10434:SF9">
    <property type="entry name" value="PHOSPHOLIPID_GLYCEROL ACYLTRANSFERASE DOMAIN-CONTAINING PROTEIN"/>
    <property type="match status" value="1"/>
</dbReference>
<dbReference type="SMART" id="SM00563">
    <property type="entry name" value="PlsC"/>
    <property type="match status" value="1"/>
</dbReference>
<evidence type="ECO:0000313" key="6">
    <source>
        <dbReference type="Proteomes" id="UP000776651"/>
    </source>
</evidence>
<comment type="pathway">
    <text evidence="1">Lipid metabolism.</text>
</comment>
<sequence>MPTDPNRRPALSSRMVQRILLGLYRWKGWKIEGRRPDCEKFIILGAPHTSNWDFVFFLGAANQLGIKPSFMGKTSLFKWPMTNFMLDMGGVPVDRTKRGKYVDQVAAAFASANELALVIAPEGSRTFKGGWRTGFYHIAMAADVPIVPAWVNNKTMRGGMGEAMMPTGDYRADLAHLAAFYREKRPDCDRFVALEKSAQTLGEMKGDS</sequence>